<dbReference type="Gene3D" id="1.25.40.10">
    <property type="entry name" value="Tetratricopeptide repeat domain"/>
    <property type="match status" value="1"/>
</dbReference>
<reference evidence="2 3" key="1">
    <citation type="submission" date="2020-10" db="EMBL/GenBank/DDBJ databases">
        <title>Phylogeny of dyella-like bacteria.</title>
        <authorList>
            <person name="Fu J."/>
        </authorList>
    </citation>
    <scope>NUCLEOTIDE SEQUENCE [LARGE SCALE GENOMIC DNA]</scope>
    <source>
        <strain evidence="2 3">DKC-1</strain>
    </source>
</reference>
<dbReference type="Proteomes" id="UP001620397">
    <property type="component" value="Unassembled WGS sequence"/>
</dbReference>
<dbReference type="EMBL" id="JADIKL010000007">
    <property type="protein sequence ID" value="MFK2931695.1"/>
    <property type="molecule type" value="Genomic_DNA"/>
</dbReference>
<gene>
    <name evidence="2" type="ORF">ISP14_12925</name>
</gene>
<dbReference type="PIRSF" id="PIRSF030959">
    <property type="entry name" value="UCP030959"/>
    <property type="match status" value="1"/>
</dbReference>
<dbReference type="RefSeq" id="WP_404540567.1">
    <property type="nucleotide sequence ID" value="NZ_JADIKL010000007.1"/>
</dbReference>
<dbReference type="Pfam" id="PF14559">
    <property type="entry name" value="TPR_19"/>
    <property type="match status" value="1"/>
</dbReference>
<proteinExistence type="predicted"/>
<accession>A0ABW8KIC0</accession>
<sequence>MPLLFFLSIALQVVCAVHVIRTGRPLYWIVLIIIGSYLAIAVYALVAILPDLRNDPRGRKVASKAISVIDPQRRRRELQGRIQLSNTVENRRHLAEECLQSGDYANALELFDGLLSGMYATSPDFMLGKAQAQAGLGDFAGTRQTLDELIAANPNFRSTDGHLLYARSLEALGETDRALDEYQVLADSYPGEEGRLRYAVLLARQQRHAEAREVLTSLLARAKLMPGYYRRKEKEWLKAAQAELARLPQG</sequence>
<evidence type="ECO:0000256" key="1">
    <source>
        <dbReference type="SAM" id="Phobius"/>
    </source>
</evidence>
<comment type="caution">
    <text evidence="2">The sequence shown here is derived from an EMBL/GenBank/DDBJ whole genome shotgun (WGS) entry which is preliminary data.</text>
</comment>
<keyword evidence="1" id="KW-0812">Transmembrane</keyword>
<evidence type="ECO:0000313" key="3">
    <source>
        <dbReference type="Proteomes" id="UP001620397"/>
    </source>
</evidence>
<keyword evidence="3" id="KW-1185">Reference proteome</keyword>
<organism evidence="2 3">
    <name type="scientific">Dyella agri</name>
    <dbReference type="NCBI Taxonomy" id="1926869"/>
    <lineage>
        <taxon>Bacteria</taxon>
        <taxon>Pseudomonadati</taxon>
        <taxon>Pseudomonadota</taxon>
        <taxon>Gammaproteobacteria</taxon>
        <taxon>Lysobacterales</taxon>
        <taxon>Rhodanobacteraceae</taxon>
        <taxon>Dyella</taxon>
    </lineage>
</organism>
<dbReference type="InterPro" id="IPR014562">
    <property type="entry name" value="UCP030959_TPR_rpt-cont"/>
</dbReference>
<protein>
    <submittedName>
        <fullName evidence="2">Tetratricopeptide repeat protein</fullName>
    </submittedName>
</protein>
<keyword evidence="1" id="KW-0472">Membrane</keyword>
<name>A0ABW8KIC0_9GAMM</name>
<dbReference type="SUPFAM" id="SSF48452">
    <property type="entry name" value="TPR-like"/>
    <property type="match status" value="1"/>
</dbReference>
<feature type="transmembrane region" description="Helical" evidence="1">
    <location>
        <begin position="26"/>
        <end position="49"/>
    </location>
</feature>
<dbReference type="InterPro" id="IPR011990">
    <property type="entry name" value="TPR-like_helical_dom_sf"/>
</dbReference>
<dbReference type="Pfam" id="PF13432">
    <property type="entry name" value="TPR_16"/>
    <property type="match status" value="1"/>
</dbReference>
<keyword evidence="1" id="KW-1133">Transmembrane helix</keyword>
<evidence type="ECO:0000313" key="2">
    <source>
        <dbReference type="EMBL" id="MFK2931695.1"/>
    </source>
</evidence>